<dbReference type="GO" id="GO:0004527">
    <property type="term" value="F:exonuclease activity"/>
    <property type="evidence" value="ECO:0007669"/>
    <property type="project" value="InterPro"/>
</dbReference>
<dbReference type="Pfam" id="PF00929">
    <property type="entry name" value="RNase_T"/>
    <property type="match status" value="1"/>
</dbReference>
<accession>A0A8B8ISB1</accession>
<feature type="domain" description="Exonuclease" evidence="3">
    <location>
        <begin position="5"/>
        <end position="160"/>
    </location>
</feature>
<dbReference type="PANTHER" id="PTHR12801">
    <property type="entry name" value="RNA EXONUCLEASE REXO1 / RECO3 FAMILY MEMBER-RELATED"/>
    <property type="match status" value="1"/>
</dbReference>
<proteinExistence type="predicted"/>
<keyword evidence="4" id="KW-1185">Reference proteome</keyword>
<dbReference type="GeneID" id="113403666"/>
<dbReference type="InterPro" id="IPR036397">
    <property type="entry name" value="RNaseH_sf"/>
</dbReference>
<evidence type="ECO:0000259" key="3">
    <source>
        <dbReference type="SMART" id="SM00479"/>
    </source>
</evidence>
<dbReference type="SUPFAM" id="SSF53098">
    <property type="entry name" value="Ribonuclease H-like"/>
    <property type="match status" value="1"/>
</dbReference>
<gene>
    <name evidence="5" type="primary">LOC113403666</name>
</gene>
<dbReference type="GO" id="GO:0003676">
    <property type="term" value="F:nucleic acid binding"/>
    <property type="evidence" value="ECO:0007669"/>
    <property type="project" value="InterPro"/>
</dbReference>
<reference evidence="5" key="1">
    <citation type="submission" date="2025-08" db="UniProtKB">
        <authorList>
            <consortium name="RefSeq"/>
        </authorList>
    </citation>
    <scope>IDENTIFICATION</scope>
    <source>
        <tissue evidence="5">Whole body</tissue>
    </source>
</reference>
<dbReference type="Proteomes" id="UP001652626">
    <property type="component" value="Chromosome 16"/>
</dbReference>
<protein>
    <submittedName>
        <fullName evidence="5">RNA exonuclease 4-like</fullName>
    </submittedName>
</protein>
<sequence>MSVTNVLAIDCEMVGSYNKNLLARVSIVNQHGSTIFDEYVKPTSTVTDYRAFVDKKWKLENGRDFSLVKNQVANLIQARILVGHSIHFDLEVLQLSHPESKRRDLAKYNRLQRNGQPVALKTLSKNYLGRDIQPTAYHDSVEDAKACMDIYLKLANEWEKNY</sequence>
<dbReference type="PANTHER" id="PTHR12801:SF158">
    <property type="entry name" value="RNA EXONUCLEASE 4"/>
    <property type="match status" value="1"/>
</dbReference>
<dbReference type="OrthoDB" id="8191639at2759"/>
<dbReference type="Gene3D" id="3.30.420.10">
    <property type="entry name" value="Ribonuclease H-like superfamily/Ribonuclease H"/>
    <property type="match status" value="1"/>
</dbReference>
<dbReference type="RefSeq" id="XP_026500034.2">
    <property type="nucleotide sequence ID" value="XM_026644249.2"/>
</dbReference>
<name>A0A8B8ISB1_VANTA</name>
<dbReference type="GO" id="GO:0005634">
    <property type="term" value="C:nucleus"/>
    <property type="evidence" value="ECO:0007669"/>
    <property type="project" value="TreeGrafter"/>
</dbReference>
<dbReference type="InterPro" id="IPR012337">
    <property type="entry name" value="RNaseH-like_sf"/>
</dbReference>
<dbReference type="InterPro" id="IPR047021">
    <property type="entry name" value="REXO1/3/4-like"/>
</dbReference>
<dbReference type="AlphaFoldDB" id="A0A8B8ISB1"/>
<keyword evidence="2" id="KW-0378">Hydrolase</keyword>
<evidence type="ECO:0000313" key="4">
    <source>
        <dbReference type="Proteomes" id="UP001652626"/>
    </source>
</evidence>
<dbReference type="OMA" id="LMSHPKH"/>
<evidence type="ECO:0000256" key="1">
    <source>
        <dbReference type="ARBA" id="ARBA00022722"/>
    </source>
</evidence>
<evidence type="ECO:0000256" key="2">
    <source>
        <dbReference type="ARBA" id="ARBA00022801"/>
    </source>
</evidence>
<dbReference type="SMART" id="SM00479">
    <property type="entry name" value="EXOIII"/>
    <property type="match status" value="1"/>
</dbReference>
<evidence type="ECO:0000313" key="5">
    <source>
        <dbReference type="RefSeq" id="XP_026500034.2"/>
    </source>
</evidence>
<keyword evidence="1" id="KW-0540">Nuclease</keyword>
<organism evidence="4 5">
    <name type="scientific">Vanessa tameamea</name>
    <name type="common">Kamehameha butterfly</name>
    <dbReference type="NCBI Taxonomy" id="334116"/>
    <lineage>
        <taxon>Eukaryota</taxon>
        <taxon>Metazoa</taxon>
        <taxon>Ecdysozoa</taxon>
        <taxon>Arthropoda</taxon>
        <taxon>Hexapoda</taxon>
        <taxon>Insecta</taxon>
        <taxon>Pterygota</taxon>
        <taxon>Neoptera</taxon>
        <taxon>Endopterygota</taxon>
        <taxon>Lepidoptera</taxon>
        <taxon>Glossata</taxon>
        <taxon>Ditrysia</taxon>
        <taxon>Papilionoidea</taxon>
        <taxon>Nymphalidae</taxon>
        <taxon>Nymphalinae</taxon>
        <taxon>Vanessa</taxon>
    </lineage>
</organism>
<dbReference type="InterPro" id="IPR013520">
    <property type="entry name" value="Ribonucl_H"/>
</dbReference>